<dbReference type="InterPro" id="IPR032675">
    <property type="entry name" value="LRR_dom_sf"/>
</dbReference>
<evidence type="ECO:0000256" key="2">
    <source>
        <dbReference type="ARBA" id="ARBA00009592"/>
    </source>
</evidence>
<evidence type="ECO:0000256" key="5">
    <source>
        <dbReference type="ARBA" id="ARBA00022729"/>
    </source>
</evidence>
<evidence type="ECO:0000313" key="12">
    <source>
        <dbReference type="Proteomes" id="UP000593568"/>
    </source>
</evidence>
<dbReference type="InterPro" id="IPR046956">
    <property type="entry name" value="RLP23-like"/>
</dbReference>
<keyword evidence="10" id="KW-0325">Glycoprotein</keyword>
<evidence type="ECO:0000313" key="11">
    <source>
        <dbReference type="EMBL" id="MBA0786964.1"/>
    </source>
</evidence>
<accession>A0A7J9FPU8</accession>
<dbReference type="EMBL" id="JABEZW010225040">
    <property type="protein sequence ID" value="MBA0786964.1"/>
    <property type="molecule type" value="Genomic_DNA"/>
</dbReference>
<evidence type="ECO:0000256" key="7">
    <source>
        <dbReference type="ARBA" id="ARBA00022989"/>
    </source>
</evidence>
<name>A0A7J9FPU8_9ROSI</name>
<keyword evidence="3" id="KW-0433">Leucine-rich repeat</keyword>
<evidence type="ECO:0000256" key="1">
    <source>
        <dbReference type="ARBA" id="ARBA00004479"/>
    </source>
</evidence>
<keyword evidence="7" id="KW-1133">Transmembrane helix</keyword>
<sequence length="241" mass="27457">MTTGCNFLLKEFLPSRYLQFQHFRRHPRLVLEFVFKTPVFKPFLKPNHPIPQFLYKSTVLDLSNNMFNRSLPFLCTEKNSYLSYLDLSSNLLSGQIPDCWTTYQQLSTINLENNNLLGAVPNSLRSIEQLGSLRLMNTSLYGEIPESLKNCSRLKLLDLGENKIIGIIPPWIGARLESLIVLCLRSNKFHGDILSTLRHLQFLQVLDLSLSNISGSIPSCLNNLTTMANHGSSRYQLLVVL</sequence>
<comment type="similarity">
    <text evidence="2">Belongs to the RLP family.</text>
</comment>
<keyword evidence="4" id="KW-0812">Transmembrane</keyword>
<comment type="caution">
    <text evidence="11">The sequence shown here is derived from an EMBL/GenBank/DDBJ whole genome shotgun (WGS) entry which is preliminary data.</text>
</comment>
<dbReference type="InterPro" id="IPR001611">
    <property type="entry name" value="Leu-rich_rpt"/>
</dbReference>
<reference evidence="11 12" key="1">
    <citation type="journal article" date="2019" name="Genome Biol. Evol.">
        <title>Insights into the evolution of the New World diploid cottons (Gossypium, subgenus Houzingenia) based on genome sequencing.</title>
        <authorList>
            <person name="Grover C.E."/>
            <person name="Arick M.A. 2nd"/>
            <person name="Thrash A."/>
            <person name="Conover J.L."/>
            <person name="Sanders W.S."/>
            <person name="Peterson D.G."/>
            <person name="Frelichowski J.E."/>
            <person name="Scheffler J.A."/>
            <person name="Scheffler B.E."/>
            <person name="Wendel J.F."/>
        </authorList>
    </citation>
    <scope>NUCLEOTIDE SEQUENCE [LARGE SCALE GENOMIC DNA]</scope>
    <source>
        <strain evidence="11">8</strain>
        <tissue evidence="11">Leaf</tissue>
    </source>
</reference>
<keyword evidence="9" id="KW-0675">Receptor</keyword>
<organism evidence="11 12">
    <name type="scientific">Gossypium trilobum</name>
    <dbReference type="NCBI Taxonomy" id="34281"/>
    <lineage>
        <taxon>Eukaryota</taxon>
        <taxon>Viridiplantae</taxon>
        <taxon>Streptophyta</taxon>
        <taxon>Embryophyta</taxon>
        <taxon>Tracheophyta</taxon>
        <taxon>Spermatophyta</taxon>
        <taxon>Magnoliopsida</taxon>
        <taxon>eudicotyledons</taxon>
        <taxon>Gunneridae</taxon>
        <taxon>Pentapetalae</taxon>
        <taxon>rosids</taxon>
        <taxon>malvids</taxon>
        <taxon>Malvales</taxon>
        <taxon>Malvaceae</taxon>
        <taxon>Malvoideae</taxon>
        <taxon>Gossypium</taxon>
    </lineage>
</organism>
<keyword evidence="12" id="KW-1185">Reference proteome</keyword>
<keyword evidence="6" id="KW-0677">Repeat</keyword>
<evidence type="ECO:0000256" key="6">
    <source>
        <dbReference type="ARBA" id="ARBA00022737"/>
    </source>
</evidence>
<keyword evidence="5" id="KW-0732">Signal</keyword>
<evidence type="ECO:0000256" key="4">
    <source>
        <dbReference type="ARBA" id="ARBA00022692"/>
    </source>
</evidence>
<dbReference type="Pfam" id="PF00560">
    <property type="entry name" value="LRR_1"/>
    <property type="match status" value="4"/>
</dbReference>
<protein>
    <submittedName>
        <fullName evidence="11">Uncharacterized protein</fullName>
    </submittedName>
</protein>
<keyword evidence="8" id="KW-0472">Membrane</keyword>
<gene>
    <name evidence="11" type="ORF">Gotri_027411</name>
</gene>
<evidence type="ECO:0000256" key="8">
    <source>
        <dbReference type="ARBA" id="ARBA00023136"/>
    </source>
</evidence>
<dbReference type="Proteomes" id="UP000593568">
    <property type="component" value="Unassembled WGS sequence"/>
</dbReference>
<dbReference type="SUPFAM" id="SSF52058">
    <property type="entry name" value="L domain-like"/>
    <property type="match status" value="1"/>
</dbReference>
<dbReference type="GO" id="GO:0016020">
    <property type="term" value="C:membrane"/>
    <property type="evidence" value="ECO:0007669"/>
    <property type="project" value="UniProtKB-SubCell"/>
</dbReference>
<evidence type="ECO:0000256" key="9">
    <source>
        <dbReference type="ARBA" id="ARBA00023170"/>
    </source>
</evidence>
<dbReference type="FunFam" id="3.80.10.10:FF:000041">
    <property type="entry name" value="LRR receptor-like serine/threonine-protein kinase ERECTA"/>
    <property type="match status" value="1"/>
</dbReference>
<evidence type="ECO:0000256" key="10">
    <source>
        <dbReference type="ARBA" id="ARBA00023180"/>
    </source>
</evidence>
<dbReference type="AlphaFoldDB" id="A0A7J9FPU8"/>
<proteinExistence type="inferred from homology"/>
<dbReference type="PANTHER" id="PTHR48063">
    <property type="entry name" value="LRR RECEPTOR-LIKE KINASE"/>
    <property type="match status" value="1"/>
</dbReference>
<evidence type="ECO:0000256" key="3">
    <source>
        <dbReference type="ARBA" id="ARBA00022614"/>
    </source>
</evidence>
<dbReference type="PANTHER" id="PTHR48063:SF101">
    <property type="entry name" value="LRR RECEPTOR-LIKE SERINE_THREONINE-PROTEIN KINASE FLS2"/>
    <property type="match status" value="1"/>
</dbReference>
<comment type="subcellular location">
    <subcellularLocation>
        <location evidence="1">Membrane</location>
        <topology evidence="1">Single-pass type I membrane protein</topology>
    </subcellularLocation>
</comment>
<dbReference type="Gene3D" id="3.80.10.10">
    <property type="entry name" value="Ribonuclease Inhibitor"/>
    <property type="match status" value="1"/>
</dbReference>